<dbReference type="SUPFAM" id="SSF52821">
    <property type="entry name" value="Rhodanese/Cell cycle control phosphatase"/>
    <property type="match status" value="2"/>
</dbReference>
<dbReference type="InterPro" id="IPR001763">
    <property type="entry name" value="Rhodanese-like_dom"/>
</dbReference>
<feature type="domain" description="Rhodanese" evidence="1">
    <location>
        <begin position="70"/>
        <end position="109"/>
    </location>
</feature>
<dbReference type="Pfam" id="PF00581">
    <property type="entry name" value="Rhodanese"/>
    <property type="match status" value="1"/>
</dbReference>
<dbReference type="PROSITE" id="PS50206">
    <property type="entry name" value="RHODANESE_3"/>
    <property type="match status" value="2"/>
</dbReference>
<organism evidence="2 3">
    <name type="scientific">Cymbomonas tetramitiformis</name>
    <dbReference type="NCBI Taxonomy" id="36881"/>
    <lineage>
        <taxon>Eukaryota</taxon>
        <taxon>Viridiplantae</taxon>
        <taxon>Chlorophyta</taxon>
        <taxon>Pyramimonadophyceae</taxon>
        <taxon>Pyramimonadales</taxon>
        <taxon>Pyramimonadaceae</taxon>
        <taxon>Cymbomonas</taxon>
    </lineage>
</organism>
<proteinExistence type="predicted"/>
<keyword evidence="3" id="KW-1185">Reference proteome</keyword>
<evidence type="ECO:0000313" key="3">
    <source>
        <dbReference type="Proteomes" id="UP001190700"/>
    </source>
</evidence>
<dbReference type="AlphaFoldDB" id="A0AAE0C6H8"/>
<evidence type="ECO:0000313" key="2">
    <source>
        <dbReference type="EMBL" id="KAK3249328.1"/>
    </source>
</evidence>
<dbReference type="Gene3D" id="3.40.250.10">
    <property type="entry name" value="Rhodanese-like domain"/>
    <property type="match status" value="2"/>
</dbReference>
<sequence length="273" mass="30030">MLVSFDPQPHMLLHLLSKDEQATSSSDLPDELNKAIPIPEAEVKSLLRPRDSRVWDERYGAELPQPGIRTTLVFLSSGDADASRAAAVAALLGYTRCTVVEGGLKGYVESAEESPRLSYLSRDAVCMLMEMSDSQQHAAALIDVRRHDERSLYGSIPGAVHVPVDQWPAAVEMGPEEWLRTFRFPKPSTGDIIILHSRTSRRAEWAAQVAMDAGLAAAYVYRQGVYGWKLDPSVHAYAAYEEGDIPPEPMPFEADSIDRVAAEAELVALNLRG</sequence>
<dbReference type="PANTHER" id="PTHR44086:SF10">
    <property type="entry name" value="THIOSULFATE SULFURTRANSFERASE_RHODANESE-LIKE DOMAIN-CONTAINING PROTEIN 3"/>
    <property type="match status" value="1"/>
</dbReference>
<gene>
    <name evidence="2" type="ORF">CYMTET_41233</name>
</gene>
<feature type="domain" description="Rhodanese" evidence="1">
    <location>
        <begin position="135"/>
        <end position="237"/>
    </location>
</feature>
<evidence type="ECO:0000259" key="1">
    <source>
        <dbReference type="PROSITE" id="PS50206"/>
    </source>
</evidence>
<comment type="caution">
    <text evidence="2">The sequence shown here is derived from an EMBL/GenBank/DDBJ whole genome shotgun (WGS) entry which is preliminary data.</text>
</comment>
<reference evidence="2 3" key="1">
    <citation type="journal article" date="2015" name="Genome Biol. Evol.">
        <title>Comparative Genomics of a Bacterivorous Green Alga Reveals Evolutionary Causalities and Consequences of Phago-Mixotrophic Mode of Nutrition.</title>
        <authorList>
            <person name="Burns J.A."/>
            <person name="Paasch A."/>
            <person name="Narechania A."/>
            <person name="Kim E."/>
        </authorList>
    </citation>
    <scope>NUCLEOTIDE SEQUENCE [LARGE SCALE GENOMIC DNA]</scope>
    <source>
        <strain evidence="2 3">PLY_AMNH</strain>
    </source>
</reference>
<dbReference type="GO" id="GO:0004792">
    <property type="term" value="F:thiosulfate-cyanide sulfurtransferase activity"/>
    <property type="evidence" value="ECO:0007669"/>
    <property type="project" value="TreeGrafter"/>
</dbReference>
<dbReference type="SMART" id="SM00450">
    <property type="entry name" value="RHOD"/>
    <property type="match status" value="1"/>
</dbReference>
<dbReference type="Proteomes" id="UP001190700">
    <property type="component" value="Unassembled WGS sequence"/>
</dbReference>
<dbReference type="InterPro" id="IPR036873">
    <property type="entry name" value="Rhodanese-like_dom_sf"/>
</dbReference>
<dbReference type="GO" id="GO:0005739">
    <property type="term" value="C:mitochondrion"/>
    <property type="evidence" value="ECO:0007669"/>
    <property type="project" value="TreeGrafter"/>
</dbReference>
<protein>
    <recommendedName>
        <fullName evidence="1">Rhodanese domain-containing protein</fullName>
    </recommendedName>
</protein>
<accession>A0AAE0C6H8</accession>
<name>A0AAE0C6H8_9CHLO</name>
<dbReference type="EMBL" id="LGRX02027463">
    <property type="protein sequence ID" value="KAK3249328.1"/>
    <property type="molecule type" value="Genomic_DNA"/>
</dbReference>
<dbReference type="PANTHER" id="PTHR44086">
    <property type="entry name" value="THIOSULFATE SULFURTRANSFERASE RDL2, MITOCHONDRIAL-RELATED"/>
    <property type="match status" value="1"/>
</dbReference>